<dbReference type="PANTHER" id="PTHR41386:SF1">
    <property type="entry name" value="MEMBRANE PROTEIN"/>
    <property type="match status" value="1"/>
</dbReference>
<evidence type="ECO:0000313" key="3">
    <source>
        <dbReference type="EMBL" id="BBM52663.1"/>
    </source>
</evidence>
<dbReference type="Proteomes" id="UP000321378">
    <property type="component" value="Chromosome"/>
</dbReference>
<keyword evidence="1" id="KW-1133">Transmembrane helix</keyword>
<dbReference type="InterPro" id="IPR010406">
    <property type="entry name" value="DUF1003"/>
</dbReference>
<dbReference type="PANTHER" id="PTHR41386">
    <property type="entry name" value="INTEGRAL MEMBRANE PROTEIN-RELATED"/>
    <property type="match status" value="1"/>
</dbReference>
<dbReference type="Pfam" id="PF06210">
    <property type="entry name" value="DUF1003"/>
    <property type="match status" value="1"/>
</dbReference>
<feature type="transmembrane region" description="Helical" evidence="1">
    <location>
        <begin position="126"/>
        <end position="148"/>
    </location>
</feature>
<dbReference type="OrthoDB" id="9795736at2"/>
<sequence>MKSRVEEKNGGLRMENINSGNLKRENIELDKKNVKTENMNGQKEEILKKMLKDVDDEAKREEIIHMLLEQKVSKVIKEEEIDKKKLSYKFSNFVGSREFVVLTIMFVALWIGINILFLVIKQFNPYSFVILNVVLSCFMLIFCSLIVFNQNKKKKIDEKKSENDYKVNLKNEIIIEDLHYKLDDLIEKQNEIAKRVSELETKKKVPPVKEKRAYKFIDISEHDTKRK</sequence>
<gene>
    <name evidence="2" type="ORF">JMUB3870_1569</name>
    <name evidence="3" type="ORF">JMUB3935_1642</name>
</gene>
<keyword evidence="1" id="KW-0472">Membrane</keyword>
<dbReference type="Proteomes" id="UP000422644">
    <property type="component" value="Chromosome"/>
</dbReference>
<evidence type="ECO:0000313" key="4">
    <source>
        <dbReference type="Proteomes" id="UP000321378"/>
    </source>
</evidence>
<name>A0A510KRM7_9FUSO</name>
<reference evidence="3 4" key="2">
    <citation type="submission" date="2019-07" db="EMBL/GenBank/DDBJ databases">
        <title>Complete Genome Sequence of Leptotrichia trevisanii Strain JMUB3935.</title>
        <authorList>
            <person name="Watanabe S."/>
            <person name="Cui L."/>
        </authorList>
    </citation>
    <scope>NUCLEOTIDE SEQUENCE [LARGE SCALE GENOMIC DNA]</scope>
    <source>
        <strain evidence="3 4">JMUB3935</strain>
    </source>
</reference>
<reference evidence="2 5" key="1">
    <citation type="submission" date="2019-07" db="EMBL/GenBank/DDBJ databases">
        <title>Complete Genome Sequence of Leptotrichia trevisanii Strain JMUB3870.</title>
        <authorList>
            <person name="Watanabe S."/>
            <person name="Cui L."/>
        </authorList>
    </citation>
    <scope>NUCLEOTIDE SEQUENCE [LARGE SCALE GENOMIC DNA]</scope>
    <source>
        <strain evidence="2 5">JMUB3870</strain>
    </source>
</reference>
<evidence type="ECO:0000313" key="5">
    <source>
        <dbReference type="Proteomes" id="UP000422644"/>
    </source>
</evidence>
<proteinExistence type="predicted"/>
<accession>A0A510KRM7</accession>
<dbReference type="EMBL" id="AP019831">
    <property type="protein sequence ID" value="BBM45450.1"/>
    <property type="molecule type" value="Genomic_DNA"/>
</dbReference>
<organism evidence="3 4">
    <name type="scientific">Leptotrichia trevisanii</name>
    <dbReference type="NCBI Taxonomy" id="109328"/>
    <lineage>
        <taxon>Bacteria</taxon>
        <taxon>Fusobacteriati</taxon>
        <taxon>Fusobacteriota</taxon>
        <taxon>Fusobacteriia</taxon>
        <taxon>Fusobacteriales</taxon>
        <taxon>Leptotrichiaceae</taxon>
        <taxon>Leptotrichia</taxon>
    </lineage>
</organism>
<evidence type="ECO:0000256" key="1">
    <source>
        <dbReference type="SAM" id="Phobius"/>
    </source>
</evidence>
<protein>
    <recommendedName>
        <fullName evidence="6">DUF1003 domain-containing protein</fullName>
    </recommendedName>
</protein>
<dbReference type="RefSeq" id="WP_026749276.1">
    <property type="nucleotide sequence ID" value="NZ_AP019831.1"/>
</dbReference>
<keyword evidence="1" id="KW-0812">Transmembrane</keyword>
<evidence type="ECO:0008006" key="6">
    <source>
        <dbReference type="Google" id="ProtNLM"/>
    </source>
</evidence>
<dbReference type="STRING" id="1122173.GCA_000482505_00823"/>
<dbReference type="AlphaFoldDB" id="A0A510KRM7"/>
<dbReference type="EMBL" id="AP019840">
    <property type="protein sequence ID" value="BBM52663.1"/>
    <property type="molecule type" value="Genomic_DNA"/>
</dbReference>
<evidence type="ECO:0000313" key="2">
    <source>
        <dbReference type="EMBL" id="BBM45450.1"/>
    </source>
</evidence>
<feature type="transmembrane region" description="Helical" evidence="1">
    <location>
        <begin position="99"/>
        <end position="120"/>
    </location>
</feature>
<keyword evidence="5" id="KW-1185">Reference proteome</keyword>